<evidence type="ECO:0008006" key="4">
    <source>
        <dbReference type="Google" id="ProtNLM"/>
    </source>
</evidence>
<dbReference type="PANTHER" id="PTHR30388:SF6">
    <property type="entry name" value="XANTHINE DEHYDROGENASE SUBUNIT A-RELATED"/>
    <property type="match status" value="1"/>
</dbReference>
<dbReference type="Pfam" id="PF02625">
    <property type="entry name" value="XdhC_CoxI"/>
    <property type="match status" value="1"/>
</dbReference>
<evidence type="ECO:0000259" key="2">
    <source>
        <dbReference type="Pfam" id="PF13478"/>
    </source>
</evidence>
<comment type="caution">
    <text evidence="3">The sequence shown here is derived from an EMBL/GenBank/DDBJ whole genome shotgun (WGS) entry which is preliminary data.</text>
</comment>
<name>A0A644WGA7_9ZZZZ</name>
<feature type="domain" description="XdhC Rossmann" evidence="2">
    <location>
        <begin position="64"/>
        <end position="205"/>
    </location>
</feature>
<evidence type="ECO:0000313" key="3">
    <source>
        <dbReference type="EMBL" id="MPM02528.1"/>
    </source>
</evidence>
<accession>A0A644WGA7</accession>
<dbReference type="InterPro" id="IPR027051">
    <property type="entry name" value="XdhC_Rossmann_dom"/>
</dbReference>
<dbReference type="Gene3D" id="3.40.50.720">
    <property type="entry name" value="NAD(P)-binding Rossmann-like Domain"/>
    <property type="match status" value="1"/>
</dbReference>
<dbReference type="PANTHER" id="PTHR30388">
    <property type="entry name" value="ALDEHYDE OXIDOREDUCTASE MOLYBDENUM COFACTOR ASSEMBLY PROTEIN"/>
    <property type="match status" value="1"/>
</dbReference>
<feature type="domain" description="XdhC- CoxI" evidence="1">
    <location>
        <begin position="229"/>
        <end position="280"/>
    </location>
</feature>
<protein>
    <recommendedName>
        <fullName evidence="4">Xanthine dehydrogenase</fullName>
    </recommendedName>
</protein>
<dbReference type="InterPro" id="IPR003777">
    <property type="entry name" value="XdhC_CoxI"/>
</dbReference>
<dbReference type="Pfam" id="PF13478">
    <property type="entry name" value="XdhC_C"/>
    <property type="match status" value="1"/>
</dbReference>
<sequence>MNSDTYFSLLLQALKNGDVKRKTLISGPHVGSEALYSGFRLLAGDCREESGEILEEMLQTDVELVVCGGGHIALELVAFASRLGYRVTVIDEREQYCNPKRFPSATCLCLPFEQALEAEHGWIRPYFVIATRGHSFDQLCLEKILSLNHRYVGMIGSKAKVATTLGNLKARGFSQAQLDSVHTPIGLSINAVTAGEIAVSILAQIIQTARTGASVVHLDRNLLVHLANTTQKFCLVRVIAKRGSAPCDVGFQLAVFEDGTVEGTVGGGAVEAKAIEDAGTISSNTVIEYDLSNSKASELGMICGGSVRLLFQLW</sequence>
<gene>
    <name evidence="3" type="ORF">SDC9_48777</name>
</gene>
<organism evidence="3">
    <name type="scientific">bioreactor metagenome</name>
    <dbReference type="NCBI Taxonomy" id="1076179"/>
    <lineage>
        <taxon>unclassified sequences</taxon>
        <taxon>metagenomes</taxon>
        <taxon>ecological metagenomes</taxon>
    </lineage>
</organism>
<dbReference type="InterPro" id="IPR036188">
    <property type="entry name" value="FAD/NAD-bd_sf"/>
</dbReference>
<dbReference type="EMBL" id="VSSQ01000875">
    <property type="protein sequence ID" value="MPM02528.1"/>
    <property type="molecule type" value="Genomic_DNA"/>
</dbReference>
<dbReference type="AlphaFoldDB" id="A0A644WGA7"/>
<proteinExistence type="predicted"/>
<dbReference type="SUPFAM" id="SSF51905">
    <property type="entry name" value="FAD/NAD(P)-binding domain"/>
    <property type="match status" value="1"/>
</dbReference>
<dbReference type="InterPro" id="IPR052698">
    <property type="entry name" value="MoCofactor_Util/Proc"/>
</dbReference>
<evidence type="ECO:0000259" key="1">
    <source>
        <dbReference type="Pfam" id="PF02625"/>
    </source>
</evidence>
<reference evidence="3" key="1">
    <citation type="submission" date="2019-08" db="EMBL/GenBank/DDBJ databases">
        <authorList>
            <person name="Kucharzyk K."/>
            <person name="Murdoch R.W."/>
            <person name="Higgins S."/>
            <person name="Loffler F."/>
        </authorList>
    </citation>
    <scope>NUCLEOTIDE SEQUENCE</scope>
</reference>